<accession>A0A917HV76</accession>
<dbReference type="GO" id="GO:0009228">
    <property type="term" value="P:thiamine biosynthetic process"/>
    <property type="evidence" value="ECO:0007669"/>
    <property type="project" value="UniProtKB-KW"/>
</dbReference>
<name>A0A917HV76_9SPHI</name>
<feature type="domain" description="Thiamine phosphate synthase/TenI" evidence="3">
    <location>
        <begin position="10"/>
        <end position="190"/>
    </location>
</feature>
<dbReference type="Gene3D" id="3.20.20.70">
    <property type="entry name" value="Aldolase class I"/>
    <property type="match status" value="1"/>
</dbReference>
<comment type="pathway">
    <text evidence="1">Cofactor biosynthesis; thiamine diphosphate biosynthesis.</text>
</comment>
<dbReference type="InterPro" id="IPR013785">
    <property type="entry name" value="Aldolase_TIM"/>
</dbReference>
<sequence>MTAQRLGSGLYLVVDPSMPEKILLDKLGRVLHEKIVAIQIWDHFPEEQHATELIEAISERVKPAHIPVFINNRWEYLIDSSLSGVHFDEIPSDFEYIKTSIDKPFLTGLTCTNDLSQIRWAAEKNIDYLSFCSMFPSATANSCELVDFETVRLGRAIFKNPIFLAGGITPEHIEELKGLPYDGIAVISGVMSAADPAAAIQTYYEKLSSKL</sequence>
<dbReference type="Proteomes" id="UP000660862">
    <property type="component" value="Unassembled WGS sequence"/>
</dbReference>
<dbReference type="RefSeq" id="WP_188506488.1">
    <property type="nucleotide sequence ID" value="NZ_BMER01000002.1"/>
</dbReference>
<dbReference type="AlphaFoldDB" id="A0A917HV76"/>
<dbReference type="PANTHER" id="PTHR20857">
    <property type="entry name" value="THIAMINE-PHOSPHATE PYROPHOSPHORYLASE"/>
    <property type="match status" value="1"/>
</dbReference>
<dbReference type="SUPFAM" id="SSF51391">
    <property type="entry name" value="Thiamin phosphate synthase"/>
    <property type="match status" value="1"/>
</dbReference>
<dbReference type="PANTHER" id="PTHR20857:SF23">
    <property type="entry name" value="THIAMINE BIOSYNTHETIC BIFUNCTIONAL ENZYME"/>
    <property type="match status" value="1"/>
</dbReference>
<dbReference type="InterPro" id="IPR036206">
    <property type="entry name" value="ThiamineP_synth_sf"/>
</dbReference>
<evidence type="ECO:0000313" key="4">
    <source>
        <dbReference type="EMBL" id="GGG90427.1"/>
    </source>
</evidence>
<comment type="caution">
    <text evidence="4">The sequence shown here is derived from an EMBL/GenBank/DDBJ whole genome shotgun (WGS) entry which is preliminary data.</text>
</comment>
<dbReference type="InterPro" id="IPR022998">
    <property type="entry name" value="ThiamineP_synth_TenI"/>
</dbReference>
<organism evidence="4 5">
    <name type="scientific">Parapedobacter pyrenivorans</name>
    <dbReference type="NCBI Taxonomy" id="1305674"/>
    <lineage>
        <taxon>Bacteria</taxon>
        <taxon>Pseudomonadati</taxon>
        <taxon>Bacteroidota</taxon>
        <taxon>Sphingobacteriia</taxon>
        <taxon>Sphingobacteriales</taxon>
        <taxon>Sphingobacteriaceae</taxon>
        <taxon>Parapedobacter</taxon>
    </lineage>
</organism>
<dbReference type="EMBL" id="BMER01000002">
    <property type="protein sequence ID" value="GGG90427.1"/>
    <property type="molecule type" value="Genomic_DNA"/>
</dbReference>
<dbReference type="GO" id="GO:0004789">
    <property type="term" value="F:thiamine-phosphate diphosphorylase activity"/>
    <property type="evidence" value="ECO:0007669"/>
    <property type="project" value="TreeGrafter"/>
</dbReference>
<protein>
    <recommendedName>
        <fullName evidence="3">Thiamine phosphate synthase/TenI domain-containing protein</fullName>
    </recommendedName>
</protein>
<evidence type="ECO:0000313" key="5">
    <source>
        <dbReference type="Proteomes" id="UP000660862"/>
    </source>
</evidence>
<gene>
    <name evidence="4" type="ORF">GCM10007415_26150</name>
</gene>
<evidence type="ECO:0000256" key="2">
    <source>
        <dbReference type="ARBA" id="ARBA00022977"/>
    </source>
</evidence>
<keyword evidence="2" id="KW-0784">Thiamine biosynthesis</keyword>
<dbReference type="GO" id="GO:0005737">
    <property type="term" value="C:cytoplasm"/>
    <property type="evidence" value="ECO:0007669"/>
    <property type="project" value="TreeGrafter"/>
</dbReference>
<keyword evidence="5" id="KW-1185">Reference proteome</keyword>
<reference evidence="4" key="1">
    <citation type="journal article" date="2014" name="Int. J. Syst. Evol. Microbiol.">
        <title>Complete genome sequence of Corynebacterium casei LMG S-19264T (=DSM 44701T), isolated from a smear-ripened cheese.</title>
        <authorList>
            <consortium name="US DOE Joint Genome Institute (JGI-PGF)"/>
            <person name="Walter F."/>
            <person name="Albersmeier A."/>
            <person name="Kalinowski J."/>
            <person name="Ruckert C."/>
        </authorList>
    </citation>
    <scope>NUCLEOTIDE SEQUENCE</scope>
    <source>
        <strain evidence="4">CGMCC 1.12195</strain>
    </source>
</reference>
<evidence type="ECO:0000259" key="3">
    <source>
        <dbReference type="Pfam" id="PF02581"/>
    </source>
</evidence>
<evidence type="ECO:0000256" key="1">
    <source>
        <dbReference type="ARBA" id="ARBA00004948"/>
    </source>
</evidence>
<proteinExistence type="predicted"/>
<dbReference type="Pfam" id="PF02581">
    <property type="entry name" value="TMP-TENI"/>
    <property type="match status" value="1"/>
</dbReference>
<reference evidence="4" key="2">
    <citation type="submission" date="2020-09" db="EMBL/GenBank/DDBJ databases">
        <authorList>
            <person name="Sun Q."/>
            <person name="Zhou Y."/>
        </authorList>
    </citation>
    <scope>NUCLEOTIDE SEQUENCE</scope>
    <source>
        <strain evidence="4">CGMCC 1.12195</strain>
    </source>
</reference>
<dbReference type="CDD" id="cd00564">
    <property type="entry name" value="TMP_TenI"/>
    <property type="match status" value="1"/>
</dbReference>